<keyword evidence="3" id="KW-1185">Reference proteome</keyword>
<sequence>MNARSFFDYAYLAIAAYAGYNAYEWWGKDTKSCYLNLAFAVAAVAMFFFRRRLRYKKNK</sequence>
<dbReference type="RefSeq" id="WP_208059314.1">
    <property type="nucleotide sequence ID" value="NZ_CAUQMC010000028.1"/>
</dbReference>
<keyword evidence="1" id="KW-0472">Membrane</keyword>
<accession>A0ABS3PZZ0</accession>
<keyword evidence="1" id="KW-0812">Transmembrane</keyword>
<reference evidence="2 3" key="1">
    <citation type="submission" date="2021-03" db="EMBL/GenBank/DDBJ databases">
        <title>Isolation and description of Capnocytophaga bilenii sp. nov., a novel Capnocytophaga species, isolated from a gingivitis subject.</title>
        <authorList>
            <person name="Antezack A."/>
            <person name="Monnet-Corti V."/>
            <person name="La Scola B."/>
        </authorList>
    </citation>
    <scope>NUCLEOTIDE SEQUENCE [LARGE SCALE GENOMIC DNA]</scope>
    <source>
        <strain evidence="2 3">Marseille-Q4570</strain>
    </source>
</reference>
<comment type="caution">
    <text evidence="2">The sequence shown here is derived from an EMBL/GenBank/DDBJ whole genome shotgun (WGS) entry which is preliminary data.</text>
</comment>
<feature type="transmembrane region" description="Helical" evidence="1">
    <location>
        <begin position="32"/>
        <end position="49"/>
    </location>
</feature>
<dbReference type="EMBL" id="JAGDYP010000009">
    <property type="protein sequence ID" value="MBO1884901.1"/>
    <property type="molecule type" value="Genomic_DNA"/>
</dbReference>
<evidence type="ECO:0000256" key="1">
    <source>
        <dbReference type="SAM" id="Phobius"/>
    </source>
</evidence>
<evidence type="ECO:0000313" key="3">
    <source>
        <dbReference type="Proteomes" id="UP000681610"/>
    </source>
</evidence>
<evidence type="ECO:0000313" key="2">
    <source>
        <dbReference type="EMBL" id="MBO1884901.1"/>
    </source>
</evidence>
<name>A0ABS3PZZ0_9FLAO</name>
<protein>
    <submittedName>
        <fullName evidence="2">Uncharacterized protein</fullName>
    </submittedName>
</protein>
<organism evidence="2 3">
    <name type="scientific">Capnocytophaga bilenii</name>
    <dbReference type="NCBI Taxonomy" id="2819369"/>
    <lineage>
        <taxon>Bacteria</taxon>
        <taxon>Pseudomonadati</taxon>
        <taxon>Bacteroidota</taxon>
        <taxon>Flavobacteriia</taxon>
        <taxon>Flavobacteriales</taxon>
        <taxon>Flavobacteriaceae</taxon>
        <taxon>Capnocytophaga</taxon>
    </lineage>
</organism>
<proteinExistence type="predicted"/>
<dbReference type="Proteomes" id="UP000681610">
    <property type="component" value="Unassembled WGS sequence"/>
</dbReference>
<keyword evidence="1" id="KW-1133">Transmembrane helix</keyword>
<feature type="transmembrane region" description="Helical" evidence="1">
    <location>
        <begin position="7"/>
        <end position="26"/>
    </location>
</feature>
<gene>
    <name evidence="2" type="ORF">J4N46_10880</name>
</gene>